<reference evidence="2 3" key="1">
    <citation type="submission" date="2023-08" db="EMBL/GenBank/DDBJ databases">
        <title>The draft genome sequence of Paracraurococcus sp. LOR1-02.</title>
        <authorList>
            <person name="Kingkaew E."/>
            <person name="Tanasupawat S."/>
        </authorList>
    </citation>
    <scope>NUCLEOTIDE SEQUENCE [LARGE SCALE GENOMIC DNA]</scope>
    <source>
        <strain evidence="2 3">LOR1-02</strain>
    </source>
</reference>
<evidence type="ECO:0000313" key="2">
    <source>
        <dbReference type="EMBL" id="MDO9712820.1"/>
    </source>
</evidence>
<organism evidence="2 3">
    <name type="scientific">Paracraurococcus lichenis</name>
    <dbReference type="NCBI Taxonomy" id="3064888"/>
    <lineage>
        <taxon>Bacteria</taxon>
        <taxon>Pseudomonadati</taxon>
        <taxon>Pseudomonadota</taxon>
        <taxon>Alphaproteobacteria</taxon>
        <taxon>Acetobacterales</taxon>
        <taxon>Roseomonadaceae</taxon>
        <taxon>Paracraurococcus</taxon>
    </lineage>
</organism>
<keyword evidence="1" id="KW-0472">Membrane</keyword>
<dbReference type="RefSeq" id="WP_305107680.1">
    <property type="nucleotide sequence ID" value="NZ_JAUTWS010000059.1"/>
</dbReference>
<dbReference type="Proteomes" id="UP001243009">
    <property type="component" value="Unassembled WGS sequence"/>
</dbReference>
<feature type="transmembrane region" description="Helical" evidence="1">
    <location>
        <begin position="12"/>
        <end position="35"/>
    </location>
</feature>
<gene>
    <name evidence="2" type="ORF">Q7A36_31095</name>
</gene>
<proteinExistence type="predicted"/>
<keyword evidence="1" id="KW-1133">Transmembrane helix</keyword>
<evidence type="ECO:0000313" key="3">
    <source>
        <dbReference type="Proteomes" id="UP001243009"/>
    </source>
</evidence>
<protein>
    <submittedName>
        <fullName evidence="2">Uncharacterized protein</fullName>
    </submittedName>
</protein>
<evidence type="ECO:0000256" key="1">
    <source>
        <dbReference type="SAM" id="Phobius"/>
    </source>
</evidence>
<keyword evidence="1" id="KW-0812">Transmembrane</keyword>
<sequence length="51" mass="5219">MPSGASSLLSRLLNVIVTVFAVALGVVVAAAWIVLRATLWVVGVVASSVVR</sequence>
<accession>A0ABT9E9S8</accession>
<name>A0ABT9E9S8_9PROT</name>
<comment type="caution">
    <text evidence="2">The sequence shown here is derived from an EMBL/GenBank/DDBJ whole genome shotgun (WGS) entry which is preliminary data.</text>
</comment>
<keyword evidence="3" id="KW-1185">Reference proteome</keyword>
<dbReference type="EMBL" id="JAUTWS010000059">
    <property type="protein sequence ID" value="MDO9712820.1"/>
    <property type="molecule type" value="Genomic_DNA"/>
</dbReference>